<dbReference type="GO" id="GO:0034080">
    <property type="term" value="P:CENP-A containing chromatin assembly"/>
    <property type="evidence" value="ECO:0007669"/>
    <property type="project" value="TreeGrafter"/>
</dbReference>
<dbReference type="PANTHER" id="PTHR48208">
    <property type="entry name" value="CENTROMERE PROTEIN I"/>
    <property type="match status" value="1"/>
</dbReference>
<dbReference type="AlphaFoldDB" id="A0A1Y2A641"/>
<dbReference type="GO" id="GO:0000939">
    <property type="term" value="C:inner kinetochore"/>
    <property type="evidence" value="ECO:0007669"/>
    <property type="project" value="TreeGrafter"/>
</dbReference>
<evidence type="ECO:0000256" key="6">
    <source>
        <dbReference type="ARBA" id="ARBA00023328"/>
    </source>
</evidence>
<sequence>MPSVADNSERPASLRDAVAALEKASTTPAKQRAVKVTGVVDAICQHAYDHGLDEDTLQTLVQIITRKTDLDQTSVTTLTKNLYPAQYVSEDVVVTIVGALGQGRGKPSLGTQNALVKWLTTVYDIIGDPGALSRLYGVLFGMLDMISIRTSLCHLLSLITRRKHVKPFRIQQLLELSRGLGNEPALQNLLRIYKDYYPDIILGSTATSKNSYPGRPDPEWRARIVAVQEAGARTNESLSEKHNGFRVLRKGPKRSKTSVIPEVHTFHAVETSVTLEGIDTADDFVEKLDRIEFPGQLISFLTDPLLQKYLLLIPSEMASHRIDLWLSTYLEEEYEAARSGMATSEHLTEILEGLYKQTRYTKILLNIALVFLKEYLVVWDGIKDIDAIIGLLSYIPLQPFQDVYATYLGPLERTLAERNPNSFGKLLSFYTDLMCHWMAEATPHPPGKPTPAFSSPHQRALAALVAHISEVSTSLLLSLPLTLNAPLVSSILSFYEVLSSSSKPRTVPILLPSLYLAYLMTHSHSVATISRTCGIYGNYKKAFDSHPKPIGDYYSKDITNAFNMGLRDIFNSLWTFKALVTADEKSYGFFCQPSLRDSLNEYLSDIDHHYGVALAFGLSYNPSISSLAAAAWRSLEEGEIVKNNYDRNLVNWHKGPVSERTLKALNKSGGVEVGWDQYRLHLLEWMADKGCNGFRDFMFATVKNLKG</sequence>
<keyword evidence="8" id="KW-1185">Reference proteome</keyword>
<keyword evidence="4" id="KW-0158">Chromosome</keyword>
<dbReference type="EMBL" id="MCFA01000009">
    <property type="protein sequence ID" value="ORY17972.1"/>
    <property type="molecule type" value="Genomic_DNA"/>
</dbReference>
<dbReference type="CDD" id="cd22647">
    <property type="entry name" value="CTF3_NTD_HEAT"/>
    <property type="match status" value="1"/>
</dbReference>
<comment type="subcellular location">
    <subcellularLocation>
        <location evidence="2">Chromosome</location>
        <location evidence="2">Centromere</location>
    </subcellularLocation>
    <subcellularLocation>
        <location evidence="1">Nucleus</location>
    </subcellularLocation>
</comment>
<dbReference type="GO" id="GO:0005634">
    <property type="term" value="C:nucleus"/>
    <property type="evidence" value="ECO:0007669"/>
    <property type="project" value="UniProtKB-SubCell"/>
</dbReference>
<dbReference type="PANTHER" id="PTHR48208:SF2">
    <property type="entry name" value="CENTROMERE PROTEIN I"/>
    <property type="match status" value="1"/>
</dbReference>
<gene>
    <name evidence="7" type="ORF">BCR34DRAFT_554593</name>
</gene>
<dbReference type="InterPro" id="IPR012485">
    <property type="entry name" value="CENP-I"/>
</dbReference>
<dbReference type="STRING" id="1231657.A0A1Y2A641"/>
<accession>A0A1Y2A641</accession>
<evidence type="ECO:0000256" key="3">
    <source>
        <dbReference type="ARBA" id="ARBA00005470"/>
    </source>
</evidence>
<name>A0A1Y2A641_9PLEO</name>
<evidence type="ECO:0000256" key="4">
    <source>
        <dbReference type="ARBA" id="ARBA00022454"/>
    </source>
</evidence>
<comment type="caution">
    <text evidence="7">The sequence shown here is derived from an EMBL/GenBank/DDBJ whole genome shotgun (WGS) entry which is preliminary data.</text>
</comment>
<comment type="similarity">
    <text evidence="3">Belongs to the CENP-I/CTF3 family.</text>
</comment>
<keyword evidence="6" id="KW-0137">Centromere</keyword>
<organism evidence="7 8">
    <name type="scientific">Clohesyomyces aquaticus</name>
    <dbReference type="NCBI Taxonomy" id="1231657"/>
    <lineage>
        <taxon>Eukaryota</taxon>
        <taxon>Fungi</taxon>
        <taxon>Dikarya</taxon>
        <taxon>Ascomycota</taxon>
        <taxon>Pezizomycotina</taxon>
        <taxon>Dothideomycetes</taxon>
        <taxon>Pleosporomycetidae</taxon>
        <taxon>Pleosporales</taxon>
        <taxon>Lindgomycetaceae</taxon>
        <taxon>Clohesyomyces</taxon>
    </lineage>
</organism>
<evidence type="ECO:0000256" key="5">
    <source>
        <dbReference type="ARBA" id="ARBA00023242"/>
    </source>
</evidence>
<evidence type="ECO:0000313" key="7">
    <source>
        <dbReference type="EMBL" id="ORY17972.1"/>
    </source>
</evidence>
<keyword evidence="5" id="KW-0539">Nucleus</keyword>
<protein>
    <submittedName>
        <fullName evidence="7">Mis6-domain-containing protein</fullName>
    </submittedName>
</protein>
<proteinExistence type="inferred from homology"/>
<reference evidence="7 8" key="1">
    <citation type="submission" date="2016-07" db="EMBL/GenBank/DDBJ databases">
        <title>Pervasive Adenine N6-methylation of Active Genes in Fungi.</title>
        <authorList>
            <consortium name="DOE Joint Genome Institute"/>
            <person name="Mondo S.J."/>
            <person name="Dannebaum R.O."/>
            <person name="Kuo R.C."/>
            <person name="Labutti K."/>
            <person name="Haridas S."/>
            <person name="Kuo A."/>
            <person name="Salamov A."/>
            <person name="Ahrendt S.R."/>
            <person name="Lipzen A."/>
            <person name="Sullivan W."/>
            <person name="Andreopoulos W.B."/>
            <person name="Clum A."/>
            <person name="Lindquist E."/>
            <person name="Daum C."/>
            <person name="Ramamoorthy G.K."/>
            <person name="Gryganskyi A."/>
            <person name="Culley D."/>
            <person name="Magnuson J.K."/>
            <person name="James T.Y."/>
            <person name="O'Malley M.A."/>
            <person name="Stajich J.E."/>
            <person name="Spatafora J.W."/>
            <person name="Visel A."/>
            <person name="Grigoriev I.V."/>
        </authorList>
    </citation>
    <scope>NUCLEOTIDE SEQUENCE [LARGE SCALE GENOMIC DNA]</scope>
    <source>
        <strain evidence="7 8">CBS 115471</strain>
    </source>
</reference>
<evidence type="ECO:0000313" key="8">
    <source>
        <dbReference type="Proteomes" id="UP000193144"/>
    </source>
</evidence>
<dbReference type="GO" id="GO:0000070">
    <property type="term" value="P:mitotic sister chromatid segregation"/>
    <property type="evidence" value="ECO:0007669"/>
    <property type="project" value="TreeGrafter"/>
</dbReference>
<evidence type="ECO:0000256" key="1">
    <source>
        <dbReference type="ARBA" id="ARBA00004123"/>
    </source>
</evidence>
<dbReference type="Proteomes" id="UP000193144">
    <property type="component" value="Unassembled WGS sequence"/>
</dbReference>
<dbReference type="Pfam" id="PF07778">
    <property type="entry name" value="CENP-I"/>
    <property type="match status" value="1"/>
</dbReference>
<evidence type="ECO:0000256" key="2">
    <source>
        <dbReference type="ARBA" id="ARBA00004584"/>
    </source>
</evidence>
<dbReference type="OrthoDB" id="6347512at2759"/>